<evidence type="ECO:0000313" key="2">
    <source>
        <dbReference type="EMBL" id="MDN3242781.1"/>
    </source>
</evidence>
<dbReference type="Gene3D" id="3.30.1390.10">
    <property type="match status" value="1"/>
</dbReference>
<reference evidence="2" key="1">
    <citation type="submission" date="2023-06" db="EMBL/GenBank/DDBJ databases">
        <title>Gycomyces niveus sp.nov., a novel actinomycete isolated from soil in Shouguang.</title>
        <authorList>
            <person name="Yang X."/>
            <person name="Zhao J."/>
        </authorList>
    </citation>
    <scope>NUCLEOTIDE SEQUENCE</scope>
    <source>
        <strain evidence="2">NEAU C2</strain>
    </source>
</reference>
<dbReference type="SUPFAM" id="SSF54736">
    <property type="entry name" value="ClpS-like"/>
    <property type="match status" value="1"/>
</dbReference>
<evidence type="ECO:0000313" key="3">
    <source>
        <dbReference type="Proteomes" id="UP001171902"/>
    </source>
</evidence>
<comment type="caution">
    <text evidence="2">The sequence shown here is derived from an EMBL/GenBank/DDBJ whole genome shotgun (WGS) entry which is preliminary data.</text>
</comment>
<gene>
    <name evidence="2" type="ORF">QWI33_23860</name>
</gene>
<organism evidence="2 3">
    <name type="scientific">Glycomyces tritici</name>
    <dbReference type="NCBI Taxonomy" id="2665176"/>
    <lineage>
        <taxon>Bacteria</taxon>
        <taxon>Bacillati</taxon>
        <taxon>Actinomycetota</taxon>
        <taxon>Actinomycetes</taxon>
        <taxon>Glycomycetales</taxon>
        <taxon>Glycomycetaceae</taxon>
        <taxon>Glycomyces</taxon>
    </lineage>
</organism>
<evidence type="ECO:0000259" key="1">
    <source>
        <dbReference type="Pfam" id="PF00542"/>
    </source>
</evidence>
<accession>A0ABT7YVW7</accession>
<dbReference type="Pfam" id="PF00542">
    <property type="entry name" value="Ribosomal_L12"/>
    <property type="match status" value="1"/>
</dbReference>
<keyword evidence="2" id="KW-0687">Ribonucleoprotein</keyword>
<dbReference type="GO" id="GO:0005840">
    <property type="term" value="C:ribosome"/>
    <property type="evidence" value="ECO:0007669"/>
    <property type="project" value="UniProtKB-KW"/>
</dbReference>
<keyword evidence="2" id="KW-0689">Ribosomal protein</keyword>
<proteinExistence type="predicted"/>
<keyword evidence="3" id="KW-1185">Reference proteome</keyword>
<sequence length="80" mass="9097">MRDRYDPTAEALARIERKLDLVMQHLDLHDYAPPAPDPLTEVRALIGQGKKIQAVKAYRDLTGVGLKEAKDAVEMLEQRR</sequence>
<dbReference type="EMBL" id="JAUEMJ010000009">
    <property type="protein sequence ID" value="MDN3242781.1"/>
    <property type="molecule type" value="Genomic_DNA"/>
</dbReference>
<name>A0ABT7YVW7_9ACTN</name>
<dbReference type="InterPro" id="IPR013823">
    <property type="entry name" value="Ribosomal_bL12_C"/>
</dbReference>
<protein>
    <submittedName>
        <fullName evidence="2">Ribosomal protein L7/L12</fullName>
    </submittedName>
</protein>
<feature type="domain" description="Large ribosomal subunit protein bL12 C-terminal" evidence="1">
    <location>
        <begin position="49"/>
        <end position="77"/>
    </location>
</feature>
<dbReference type="InterPro" id="IPR014719">
    <property type="entry name" value="Ribosomal_bL12_C/ClpS-like"/>
</dbReference>
<dbReference type="RefSeq" id="WP_289959467.1">
    <property type="nucleotide sequence ID" value="NZ_JAUEMJ010000009.1"/>
</dbReference>
<dbReference type="Proteomes" id="UP001171902">
    <property type="component" value="Unassembled WGS sequence"/>
</dbReference>